<dbReference type="PANTHER" id="PTHR43022:SF1">
    <property type="entry name" value="PROTEIN SMF"/>
    <property type="match status" value="1"/>
</dbReference>
<sequence>MDNARARLIHVYESKMLSRTKIKNLLHEDPTLSILYQSTSSEIASQLQVTTSKASLLHNYLHHQPIAYHPKPIQVVTILDNTYPMMLRSITDPPLVLYAVGKLALLQRQPVLSVVGTRNPSKTAFSVMKSILQPLVQDKWVLVSGMAKGIYSFAHHIALNSGGGTIAVLGGGFQYIYPKENVPLYEEMIASQLVISEYPPSTRPQRYFFPERNRIISGLGFGTLVIEAKEKSGSLITVDQALEQGREVFAVPGSPLNPQTHGCHSMIQDGAKLVQNTYDLQVEWEKELRKWRRIRSK</sequence>
<gene>
    <name evidence="3" type="primary">dprA</name>
    <name evidence="3" type="ORF">FN924_08275</name>
</gene>
<dbReference type="GO" id="GO:0009294">
    <property type="term" value="P:DNA-mediated transformation"/>
    <property type="evidence" value="ECO:0007669"/>
    <property type="project" value="InterPro"/>
</dbReference>
<dbReference type="InterPro" id="IPR057666">
    <property type="entry name" value="DrpA_SLOG"/>
</dbReference>
<dbReference type="OrthoDB" id="9785707at2"/>
<dbReference type="PANTHER" id="PTHR43022">
    <property type="entry name" value="PROTEIN SMF"/>
    <property type="match status" value="1"/>
</dbReference>
<dbReference type="NCBIfam" id="TIGR00732">
    <property type="entry name" value="dprA"/>
    <property type="match status" value="1"/>
</dbReference>
<comment type="similarity">
    <text evidence="1">Belongs to the DprA/Smf family.</text>
</comment>
<proteinExistence type="inferred from homology"/>
<evidence type="ECO:0000313" key="4">
    <source>
        <dbReference type="Proteomes" id="UP000315215"/>
    </source>
</evidence>
<dbReference type="EMBL" id="CP041666">
    <property type="protein sequence ID" value="QDP40164.1"/>
    <property type="molecule type" value="Genomic_DNA"/>
</dbReference>
<evidence type="ECO:0000313" key="3">
    <source>
        <dbReference type="EMBL" id="QDP40164.1"/>
    </source>
</evidence>
<name>A0A516KFI4_9BACI</name>
<evidence type="ECO:0000256" key="1">
    <source>
        <dbReference type="ARBA" id="ARBA00006525"/>
    </source>
</evidence>
<dbReference type="SUPFAM" id="SSF102405">
    <property type="entry name" value="MCP/YpsA-like"/>
    <property type="match status" value="1"/>
</dbReference>
<dbReference type="AlphaFoldDB" id="A0A516KFI4"/>
<dbReference type="Pfam" id="PF02481">
    <property type="entry name" value="DNA_processg_A"/>
    <property type="match status" value="1"/>
</dbReference>
<dbReference type="RefSeq" id="WP_143893473.1">
    <property type="nucleotide sequence ID" value="NZ_CP041666.1"/>
</dbReference>
<evidence type="ECO:0000259" key="2">
    <source>
        <dbReference type="Pfam" id="PF02481"/>
    </source>
</evidence>
<dbReference type="Gene3D" id="3.40.50.450">
    <property type="match status" value="1"/>
</dbReference>
<organism evidence="3 4">
    <name type="scientific">Radiobacillus deserti</name>
    <dbReference type="NCBI Taxonomy" id="2594883"/>
    <lineage>
        <taxon>Bacteria</taxon>
        <taxon>Bacillati</taxon>
        <taxon>Bacillota</taxon>
        <taxon>Bacilli</taxon>
        <taxon>Bacillales</taxon>
        <taxon>Bacillaceae</taxon>
        <taxon>Radiobacillus</taxon>
    </lineage>
</organism>
<dbReference type="Proteomes" id="UP000315215">
    <property type="component" value="Chromosome"/>
</dbReference>
<reference evidence="3 4" key="1">
    <citation type="submission" date="2019-07" db="EMBL/GenBank/DDBJ databases">
        <authorList>
            <person name="Li J."/>
        </authorList>
    </citation>
    <scope>NUCLEOTIDE SEQUENCE [LARGE SCALE GENOMIC DNA]</scope>
    <source>
        <strain evidence="3 4">TKL69</strain>
    </source>
</reference>
<dbReference type="InterPro" id="IPR003488">
    <property type="entry name" value="DprA"/>
</dbReference>
<dbReference type="KEGG" id="aqt:FN924_08275"/>
<keyword evidence="4" id="KW-1185">Reference proteome</keyword>
<protein>
    <submittedName>
        <fullName evidence="3">DNA-protecting protein DprA</fullName>
    </submittedName>
</protein>
<feature type="domain" description="Smf/DprA SLOG" evidence="2">
    <location>
        <begin position="74"/>
        <end position="281"/>
    </location>
</feature>
<accession>A0A516KFI4</accession>